<dbReference type="PIRSF" id="PIRSF000077">
    <property type="entry name" value="Thioredoxin"/>
    <property type="match status" value="1"/>
</dbReference>
<dbReference type="EMBL" id="PFAR01000028">
    <property type="protein sequence ID" value="PIR93140.1"/>
    <property type="molecule type" value="Genomic_DNA"/>
</dbReference>
<reference evidence="11" key="1">
    <citation type="submission" date="2017-09" db="EMBL/GenBank/DDBJ databases">
        <title>Depth-based differentiation of microbial function through sediment-hosted aquifers and enrichment of novel symbionts in the deep terrestrial subsurface.</title>
        <authorList>
            <person name="Probst A.J."/>
            <person name="Ladd B."/>
            <person name="Jarett J.K."/>
            <person name="Geller-Mcgrath D.E."/>
            <person name="Sieber C.M.K."/>
            <person name="Emerson J.B."/>
            <person name="Anantharaman K."/>
            <person name="Thomas B.C."/>
            <person name="Malmstrom R."/>
            <person name="Stieglmeier M."/>
            <person name="Klingl A."/>
            <person name="Woyke T."/>
            <person name="Ryan C.M."/>
            <person name="Banfield J.F."/>
        </authorList>
    </citation>
    <scope>NUCLEOTIDE SEQUENCE [LARGE SCALE GENOMIC DNA]</scope>
</reference>
<evidence type="ECO:0000256" key="5">
    <source>
        <dbReference type="ARBA" id="ARBA00023284"/>
    </source>
</evidence>
<keyword evidence="4 8" id="KW-1015">Disulfide bond</keyword>
<dbReference type="PROSITE" id="PS51352">
    <property type="entry name" value="THIOREDOXIN_2"/>
    <property type="match status" value="1"/>
</dbReference>
<dbReference type="Pfam" id="PF00085">
    <property type="entry name" value="Thioredoxin"/>
    <property type="match status" value="1"/>
</dbReference>
<dbReference type="InterPro" id="IPR036249">
    <property type="entry name" value="Thioredoxin-like_sf"/>
</dbReference>
<evidence type="ECO:0000313" key="10">
    <source>
        <dbReference type="EMBL" id="PIR93140.1"/>
    </source>
</evidence>
<evidence type="ECO:0000313" key="11">
    <source>
        <dbReference type="Proteomes" id="UP000228626"/>
    </source>
</evidence>
<dbReference type="CDD" id="cd02947">
    <property type="entry name" value="TRX_family"/>
    <property type="match status" value="1"/>
</dbReference>
<evidence type="ECO:0000256" key="3">
    <source>
        <dbReference type="ARBA" id="ARBA00022982"/>
    </source>
</evidence>
<organism evidence="10 11">
    <name type="scientific">Candidatus Falkowbacteria bacterium CG10_big_fil_rev_8_21_14_0_10_43_10</name>
    <dbReference type="NCBI Taxonomy" id="1974567"/>
    <lineage>
        <taxon>Bacteria</taxon>
        <taxon>Candidatus Falkowiibacteriota</taxon>
    </lineage>
</organism>
<dbReference type="AlphaFoldDB" id="A0A2H0V462"/>
<dbReference type="InterPro" id="IPR013766">
    <property type="entry name" value="Thioredoxin_domain"/>
</dbReference>
<evidence type="ECO:0000256" key="7">
    <source>
        <dbReference type="PIRSR" id="PIRSR000077-1"/>
    </source>
</evidence>
<dbReference type="GO" id="GO:0005829">
    <property type="term" value="C:cytosol"/>
    <property type="evidence" value="ECO:0007669"/>
    <property type="project" value="TreeGrafter"/>
</dbReference>
<evidence type="ECO:0000256" key="2">
    <source>
        <dbReference type="ARBA" id="ARBA00022448"/>
    </source>
</evidence>
<dbReference type="InterPro" id="IPR017937">
    <property type="entry name" value="Thioredoxin_CS"/>
</dbReference>
<feature type="domain" description="Thioredoxin" evidence="9">
    <location>
        <begin position="1"/>
        <end position="83"/>
    </location>
</feature>
<keyword evidence="3" id="KW-0249">Electron transport</keyword>
<evidence type="ECO:0000259" key="9">
    <source>
        <dbReference type="PROSITE" id="PS51352"/>
    </source>
</evidence>
<feature type="site" description="Deprotonates C-terminal active site Cys" evidence="7">
    <location>
        <position position="25"/>
    </location>
</feature>
<dbReference type="PANTHER" id="PTHR45663">
    <property type="entry name" value="GEO12009P1"/>
    <property type="match status" value="1"/>
</dbReference>
<accession>A0A2H0V462</accession>
<feature type="active site" description="Nucleophile" evidence="7">
    <location>
        <position position="34"/>
    </location>
</feature>
<evidence type="ECO:0000256" key="1">
    <source>
        <dbReference type="ARBA" id="ARBA00008987"/>
    </source>
</evidence>
<sequence length="83" mass="9309">MSEIILTDQNFEQEVLKSKQPALVDFYADWCGPCQMIAPVIEELARDMAGKAKVGKLNVDENQAIVQKYNVMSIPTLIFFKSG</sequence>
<protein>
    <recommendedName>
        <fullName evidence="6">Thioredoxin</fullName>
    </recommendedName>
</protein>
<proteinExistence type="inferred from homology"/>
<evidence type="ECO:0000256" key="6">
    <source>
        <dbReference type="NCBIfam" id="TIGR01068"/>
    </source>
</evidence>
<evidence type="ECO:0000256" key="8">
    <source>
        <dbReference type="PIRSR" id="PIRSR000077-4"/>
    </source>
</evidence>
<keyword evidence="2" id="KW-0813">Transport</keyword>
<keyword evidence="5 8" id="KW-0676">Redox-active center</keyword>
<comment type="similarity">
    <text evidence="1">Belongs to the thioredoxin family.</text>
</comment>
<feature type="active site" description="Nucleophile" evidence="7">
    <location>
        <position position="31"/>
    </location>
</feature>
<dbReference type="GO" id="GO:0045454">
    <property type="term" value="P:cell redox homeostasis"/>
    <property type="evidence" value="ECO:0007669"/>
    <property type="project" value="TreeGrafter"/>
</dbReference>
<gene>
    <name evidence="10" type="primary">trxA</name>
    <name evidence="10" type="ORF">COT99_02415</name>
</gene>
<dbReference type="InterPro" id="IPR005746">
    <property type="entry name" value="Thioredoxin"/>
</dbReference>
<evidence type="ECO:0000256" key="4">
    <source>
        <dbReference type="ARBA" id="ARBA00023157"/>
    </source>
</evidence>
<dbReference type="FunFam" id="3.40.30.10:FF:000001">
    <property type="entry name" value="Thioredoxin"/>
    <property type="match status" value="1"/>
</dbReference>
<feature type="site" description="Contributes to redox potential value" evidence="7">
    <location>
        <position position="32"/>
    </location>
</feature>
<dbReference type="NCBIfam" id="TIGR01068">
    <property type="entry name" value="thioredoxin"/>
    <property type="match status" value="1"/>
</dbReference>
<dbReference type="SUPFAM" id="SSF52833">
    <property type="entry name" value="Thioredoxin-like"/>
    <property type="match status" value="1"/>
</dbReference>
<comment type="caution">
    <text evidence="10">The sequence shown here is derived from an EMBL/GenBank/DDBJ whole genome shotgun (WGS) entry which is preliminary data.</text>
</comment>
<dbReference type="GO" id="GO:0015035">
    <property type="term" value="F:protein-disulfide reductase activity"/>
    <property type="evidence" value="ECO:0007669"/>
    <property type="project" value="UniProtKB-UniRule"/>
</dbReference>
<name>A0A2H0V462_9BACT</name>
<dbReference type="PROSITE" id="PS00194">
    <property type="entry name" value="THIOREDOXIN_1"/>
    <property type="match status" value="1"/>
</dbReference>
<dbReference type="Gene3D" id="3.40.30.10">
    <property type="entry name" value="Glutaredoxin"/>
    <property type="match status" value="1"/>
</dbReference>
<feature type="disulfide bond" description="Redox-active" evidence="8">
    <location>
        <begin position="31"/>
        <end position="34"/>
    </location>
</feature>
<dbReference type="PRINTS" id="PR00421">
    <property type="entry name" value="THIOREDOXIN"/>
</dbReference>
<feature type="site" description="Contributes to redox potential value" evidence="7">
    <location>
        <position position="33"/>
    </location>
</feature>
<dbReference type="Proteomes" id="UP000228626">
    <property type="component" value="Unassembled WGS sequence"/>
</dbReference>
<dbReference type="PANTHER" id="PTHR45663:SF11">
    <property type="entry name" value="GEO12009P1"/>
    <property type="match status" value="1"/>
</dbReference>
<feature type="non-terminal residue" evidence="10">
    <location>
        <position position="83"/>
    </location>
</feature>